<reference evidence="2" key="3">
    <citation type="submission" date="2023-12" db="EMBL/GenBank/DDBJ databases">
        <authorList>
            <person name="Sun Q."/>
            <person name="Inoue M."/>
        </authorList>
    </citation>
    <scope>NUCLEOTIDE SEQUENCE</scope>
    <source>
        <strain evidence="2">JCM 12289</strain>
    </source>
</reference>
<reference evidence="3" key="2">
    <citation type="submission" date="2022-04" db="EMBL/GenBank/DDBJ databases">
        <title>Sequencing and genomic assembly of Halococcus dombrowskii.</title>
        <authorList>
            <person name="Lim S.W."/>
            <person name="MacLea K.S."/>
        </authorList>
    </citation>
    <scope>NUCLEOTIDE SEQUENCE</scope>
    <source>
        <strain evidence="3">H4</strain>
    </source>
</reference>
<proteinExistence type="predicted"/>
<keyword evidence="4" id="KW-1185">Reference proteome</keyword>
<dbReference type="KEGG" id="hdo:MUK72_00235"/>
<dbReference type="CDD" id="cd00761">
    <property type="entry name" value="Glyco_tranf_GTA_type"/>
    <property type="match status" value="1"/>
</dbReference>
<evidence type="ECO:0000313" key="5">
    <source>
        <dbReference type="Proteomes" id="UP001500962"/>
    </source>
</evidence>
<dbReference type="PANTHER" id="PTHR22916:SF3">
    <property type="entry name" value="UDP-GLCNAC:BETAGAL BETA-1,3-N-ACETYLGLUCOSAMINYLTRANSFERASE-LIKE PROTEIN 1"/>
    <property type="match status" value="1"/>
</dbReference>
<dbReference type="InterPro" id="IPR001173">
    <property type="entry name" value="Glyco_trans_2-like"/>
</dbReference>
<dbReference type="GeneID" id="71760229"/>
<dbReference type="Gene3D" id="3.90.550.10">
    <property type="entry name" value="Spore Coat Polysaccharide Biosynthesis Protein SpsA, Chain A"/>
    <property type="match status" value="1"/>
</dbReference>
<dbReference type="Proteomes" id="UP000830542">
    <property type="component" value="Chromosome"/>
</dbReference>
<dbReference type="EMBL" id="CP095005">
    <property type="protein sequence ID" value="UOO95168.1"/>
    <property type="molecule type" value="Genomic_DNA"/>
</dbReference>
<organism evidence="2 5">
    <name type="scientific">Halococcus dombrowskii</name>
    <dbReference type="NCBI Taxonomy" id="179637"/>
    <lineage>
        <taxon>Archaea</taxon>
        <taxon>Methanobacteriati</taxon>
        <taxon>Methanobacteriota</taxon>
        <taxon>Stenosarchaea group</taxon>
        <taxon>Halobacteria</taxon>
        <taxon>Halobacteriales</taxon>
        <taxon>Halococcaceae</taxon>
        <taxon>Halococcus</taxon>
    </lineage>
</organism>
<dbReference type="RefSeq" id="WP_244702496.1">
    <property type="nucleotide sequence ID" value="NZ_BAAADN010000017.1"/>
</dbReference>
<feature type="domain" description="Glycosyltransferase 2-like" evidence="1">
    <location>
        <begin position="5"/>
        <end position="135"/>
    </location>
</feature>
<reference evidence="2" key="1">
    <citation type="journal article" date="2014" name="Int. J. Syst. Evol. Microbiol.">
        <title>Complete genome sequence of Corynebacterium casei LMG S-19264T (=DSM 44701T), isolated from a smear-ripened cheese.</title>
        <authorList>
            <consortium name="US DOE Joint Genome Institute (JGI-PGF)"/>
            <person name="Walter F."/>
            <person name="Albersmeier A."/>
            <person name="Kalinowski J."/>
            <person name="Ruckert C."/>
        </authorList>
    </citation>
    <scope>NUCLEOTIDE SEQUENCE</scope>
    <source>
        <strain evidence="2">JCM 12289</strain>
    </source>
</reference>
<sequence length="302" mass="34326">MTLVSVIIPTYNRSDLLPRAIDSVLKQTVDDFELIIVDDCSEDNTSEVVKRYNDKKIKFISHSKNQGGSAARNTGIKHADGDYIAFLDSDDEWMPRKLEFQVKCLESRSDEWAAVYCGTRGVRHGKTKTIRKIIGNVIGENPNSVHGKEGGEEVIVDILMTNLKHGGASTIMAKSDIVREINGFDESFQRQQDWEFLIRLLKVKKMAYVDQNLVITHETGYPSSDSLKESKSKLFGKFKGDIKYAESAGYPVRDAHLFELSRVYLRENNFRKGIGHLPSKTLSFRQYLQLSREIIEGLMQKL</sequence>
<dbReference type="Proteomes" id="UP001500962">
    <property type="component" value="Unassembled WGS sequence"/>
</dbReference>
<dbReference type="Pfam" id="PF00535">
    <property type="entry name" value="Glycos_transf_2"/>
    <property type="match status" value="1"/>
</dbReference>
<dbReference type="InterPro" id="IPR029044">
    <property type="entry name" value="Nucleotide-diphossugar_trans"/>
</dbReference>
<gene>
    <name evidence="2" type="ORF">GCM10008985_09480</name>
    <name evidence="3" type="ORF">MUK72_00235</name>
</gene>
<dbReference type="EMBL" id="BAAADN010000017">
    <property type="protein sequence ID" value="GAA0455700.1"/>
    <property type="molecule type" value="Genomic_DNA"/>
</dbReference>
<evidence type="ECO:0000259" key="1">
    <source>
        <dbReference type="Pfam" id="PF00535"/>
    </source>
</evidence>
<dbReference type="PANTHER" id="PTHR22916">
    <property type="entry name" value="GLYCOSYLTRANSFERASE"/>
    <property type="match status" value="1"/>
</dbReference>
<evidence type="ECO:0000313" key="3">
    <source>
        <dbReference type="EMBL" id="UOO95168.1"/>
    </source>
</evidence>
<name>A0AAV3SD81_HALDO</name>
<accession>A0AAV3SD81</accession>
<dbReference type="SUPFAM" id="SSF53448">
    <property type="entry name" value="Nucleotide-diphospho-sugar transferases"/>
    <property type="match status" value="1"/>
</dbReference>
<protein>
    <submittedName>
        <fullName evidence="2">Glycosyltransferase</fullName>
    </submittedName>
</protein>
<dbReference type="GO" id="GO:0016758">
    <property type="term" value="F:hexosyltransferase activity"/>
    <property type="evidence" value="ECO:0007669"/>
    <property type="project" value="UniProtKB-ARBA"/>
</dbReference>
<evidence type="ECO:0000313" key="2">
    <source>
        <dbReference type="EMBL" id="GAA0455700.1"/>
    </source>
</evidence>
<evidence type="ECO:0000313" key="4">
    <source>
        <dbReference type="Proteomes" id="UP000830542"/>
    </source>
</evidence>
<dbReference type="AlphaFoldDB" id="A0AAV3SD81"/>